<comment type="caution">
    <text evidence="1">The sequence shown here is derived from an EMBL/GenBank/DDBJ whole genome shotgun (WGS) entry which is preliminary data.</text>
</comment>
<reference evidence="1 2" key="1">
    <citation type="submission" date="2023-07" db="EMBL/GenBank/DDBJ databases">
        <title>Sorghum-associated microbial communities from plants grown in Nebraska, USA.</title>
        <authorList>
            <person name="Schachtman D."/>
        </authorList>
    </citation>
    <scope>NUCLEOTIDE SEQUENCE [LARGE SCALE GENOMIC DNA]</scope>
    <source>
        <strain evidence="1 2">BE107</strain>
    </source>
</reference>
<gene>
    <name evidence="1" type="ORF">J2W94_001400</name>
</gene>
<dbReference type="EMBL" id="JAVDTT010000001">
    <property type="protein sequence ID" value="MDR6841136.1"/>
    <property type="molecule type" value="Genomic_DNA"/>
</dbReference>
<organism evidence="1 2">
    <name type="scientific">Pseudoxanthomonas sacheonensis</name>
    <dbReference type="NCBI Taxonomy" id="443615"/>
    <lineage>
        <taxon>Bacteria</taxon>
        <taxon>Pseudomonadati</taxon>
        <taxon>Pseudomonadota</taxon>
        <taxon>Gammaproteobacteria</taxon>
        <taxon>Lysobacterales</taxon>
        <taxon>Lysobacteraceae</taxon>
        <taxon>Pseudoxanthomonas</taxon>
    </lineage>
</organism>
<proteinExistence type="predicted"/>
<accession>A0ABU1RQS8</accession>
<name>A0ABU1RQS8_9GAMM</name>
<evidence type="ECO:0008006" key="3">
    <source>
        <dbReference type="Google" id="ProtNLM"/>
    </source>
</evidence>
<dbReference type="RefSeq" id="WP_310091481.1">
    <property type="nucleotide sequence ID" value="NZ_JAVDTT010000001.1"/>
</dbReference>
<dbReference type="Proteomes" id="UP001254759">
    <property type="component" value="Unassembled WGS sequence"/>
</dbReference>
<evidence type="ECO:0000313" key="2">
    <source>
        <dbReference type="Proteomes" id="UP001254759"/>
    </source>
</evidence>
<keyword evidence="2" id="KW-1185">Reference proteome</keyword>
<sequence length="165" mass="18484">MRIDFRKWSLRPFVFCMLTATALGSFTLLRMNQALDREIQAVEIQLDRASQSTTRRRVVPQTKEPDLGAVGERQWSEQMALLNRDWSQLLNALVPLDKQTKLLGIDVNPATGVVRVSGVTDSADRANAYAEALDANARAVSQVRVLALKRNGEVVNFEVSASWRE</sequence>
<protein>
    <recommendedName>
        <fullName evidence="3">PilN domain-containing protein</fullName>
    </recommendedName>
</protein>
<evidence type="ECO:0000313" key="1">
    <source>
        <dbReference type="EMBL" id="MDR6841136.1"/>
    </source>
</evidence>